<accession>A0A927A298</accession>
<keyword evidence="2" id="KW-1185">Reference proteome</keyword>
<evidence type="ECO:0000313" key="1">
    <source>
        <dbReference type="EMBL" id="MBD2294996.1"/>
    </source>
</evidence>
<protein>
    <submittedName>
        <fullName evidence="1">Uncharacterized protein</fullName>
    </submittedName>
</protein>
<name>A0A927A298_9NOST</name>
<dbReference type="AlphaFoldDB" id="A0A927A298"/>
<reference evidence="2" key="1">
    <citation type="journal article" date="2020" name="ISME J.">
        <title>Comparative genomics reveals insights into cyanobacterial evolution and habitat adaptation.</title>
        <authorList>
            <person name="Chen M.Y."/>
            <person name="Teng W.K."/>
            <person name="Zhao L."/>
            <person name="Hu C.X."/>
            <person name="Zhou Y.K."/>
            <person name="Han B.P."/>
            <person name="Song L.R."/>
            <person name="Shu W.S."/>
        </authorList>
    </citation>
    <scope>NUCLEOTIDE SEQUENCE [LARGE SCALE GENOMIC DNA]</scope>
    <source>
        <strain evidence="2">FACHB-251</strain>
    </source>
</reference>
<evidence type="ECO:0000313" key="2">
    <source>
        <dbReference type="Proteomes" id="UP000662185"/>
    </source>
</evidence>
<dbReference type="EMBL" id="JACJQU010000009">
    <property type="protein sequence ID" value="MBD2294996.1"/>
    <property type="molecule type" value="Genomic_DNA"/>
</dbReference>
<dbReference type="RefSeq" id="WP_190561923.1">
    <property type="nucleotide sequence ID" value="NZ_JACJQU010000009.1"/>
</dbReference>
<sequence length="211" mass="24323">MKKFRDLYIYLNSYDIDQLIKYLTDNCTNNWSRAYEREKNAVLLEEKTYCFEHTTGDGLEAAGLILFQKDHNTWFVSNIVPAEKGQLSVDEYNQILVDFFEKIVQPAIKNTPVTTEITTDQEFIENLIGNDAAALLNQFAVYANKFTVTSHPVDRKKWFDFILSVNSKGVKLDPNFLSMSLIEKGWSKEAVDKLVTEYEFADALLNYTKGQ</sequence>
<proteinExistence type="predicted"/>
<dbReference type="Proteomes" id="UP000662185">
    <property type="component" value="Unassembled WGS sequence"/>
</dbReference>
<gene>
    <name evidence="1" type="ORF">H6G06_16280</name>
</gene>
<comment type="caution">
    <text evidence="1">The sequence shown here is derived from an EMBL/GenBank/DDBJ whole genome shotgun (WGS) entry which is preliminary data.</text>
</comment>
<organism evidence="1 2">
    <name type="scientific">Anabaena sphaerica FACHB-251</name>
    <dbReference type="NCBI Taxonomy" id="2692883"/>
    <lineage>
        <taxon>Bacteria</taxon>
        <taxon>Bacillati</taxon>
        <taxon>Cyanobacteriota</taxon>
        <taxon>Cyanophyceae</taxon>
        <taxon>Nostocales</taxon>
        <taxon>Nostocaceae</taxon>
        <taxon>Anabaena</taxon>
    </lineage>
</organism>